<evidence type="ECO:0000259" key="5">
    <source>
        <dbReference type="PROSITE" id="PS51077"/>
    </source>
</evidence>
<dbReference type="GO" id="GO:0003677">
    <property type="term" value="F:DNA binding"/>
    <property type="evidence" value="ECO:0007669"/>
    <property type="project" value="UniProtKB-KW"/>
</dbReference>
<comment type="caution">
    <text evidence="7">The sequence shown here is derived from an EMBL/GenBank/DDBJ whole genome shotgun (WGS) entry which is preliminary data.</text>
</comment>
<evidence type="ECO:0000256" key="3">
    <source>
        <dbReference type="ARBA" id="ARBA00023163"/>
    </source>
</evidence>
<keyword evidence="1" id="KW-0805">Transcription regulation</keyword>
<evidence type="ECO:0000256" key="2">
    <source>
        <dbReference type="ARBA" id="ARBA00023125"/>
    </source>
</evidence>
<dbReference type="PROSITE" id="PS51078">
    <property type="entry name" value="ICLR_ED"/>
    <property type="match status" value="1"/>
</dbReference>
<dbReference type="InterPro" id="IPR036390">
    <property type="entry name" value="WH_DNA-bd_sf"/>
</dbReference>
<feature type="domain" description="IclR-ED" evidence="6">
    <location>
        <begin position="87"/>
        <end position="270"/>
    </location>
</feature>
<feature type="domain" description="HTH iclR-type" evidence="5">
    <location>
        <begin position="23"/>
        <end position="86"/>
    </location>
</feature>
<dbReference type="PROSITE" id="PS51077">
    <property type="entry name" value="HTH_ICLR"/>
    <property type="match status" value="1"/>
</dbReference>
<sequence>MLISAPFEEREEREDPARANGSASGLGRALQVIYAVGESGPEGVGVSALAREVGLSKAVAHRILKVLSDDGFLSFESDTKRYTLGPGALQVGLAALRQLDIQRIVRPLLERLVAVTDETATLSVRQRWSRIYVDQVLSPQEIRMSVTLGHPYPLHAGASSKALLAAMDDEEITRYLATHSLDHVTATTISSRDQLLAEVAMIRRRGYAVSTGEREAGAASIAAAVLGAGGRVLGAISVCGPLHRFQTTEMPHYGALVAGAAQEASRAAGYRP</sequence>
<dbReference type="SMART" id="SM00346">
    <property type="entry name" value="HTH_ICLR"/>
    <property type="match status" value="1"/>
</dbReference>
<dbReference type="Gene3D" id="3.30.450.40">
    <property type="match status" value="1"/>
</dbReference>
<gene>
    <name evidence="7" type="ORF">F5972_01490</name>
</gene>
<keyword evidence="2" id="KW-0238">DNA-binding</keyword>
<dbReference type="InterPro" id="IPR005471">
    <property type="entry name" value="Tscrpt_reg_IclR_N"/>
</dbReference>
<evidence type="ECO:0000256" key="4">
    <source>
        <dbReference type="SAM" id="MobiDB-lite"/>
    </source>
</evidence>
<dbReference type="Gene3D" id="1.10.10.10">
    <property type="entry name" value="Winged helix-like DNA-binding domain superfamily/Winged helix DNA-binding domain"/>
    <property type="match status" value="1"/>
</dbReference>
<proteinExistence type="predicted"/>
<keyword evidence="3" id="KW-0804">Transcription</keyword>
<dbReference type="SUPFAM" id="SSF55781">
    <property type="entry name" value="GAF domain-like"/>
    <property type="match status" value="1"/>
</dbReference>
<evidence type="ECO:0000256" key="1">
    <source>
        <dbReference type="ARBA" id="ARBA00023015"/>
    </source>
</evidence>
<dbReference type="Proteomes" id="UP000327011">
    <property type="component" value="Unassembled WGS sequence"/>
</dbReference>
<feature type="compositionally biased region" description="Basic and acidic residues" evidence="4">
    <location>
        <begin position="7"/>
        <end position="17"/>
    </location>
</feature>
<dbReference type="EMBL" id="VYTZ01000001">
    <property type="protein sequence ID" value="KAA9381538.1"/>
    <property type="molecule type" value="Genomic_DNA"/>
</dbReference>
<keyword evidence="8" id="KW-1185">Reference proteome</keyword>
<dbReference type="PANTHER" id="PTHR30136:SF24">
    <property type="entry name" value="HTH-TYPE TRANSCRIPTIONAL REPRESSOR ALLR"/>
    <property type="match status" value="1"/>
</dbReference>
<protein>
    <submittedName>
        <fullName evidence="7">IclR family transcriptional regulator</fullName>
    </submittedName>
</protein>
<feature type="region of interest" description="Disordered" evidence="4">
    <location>
        <begin position="1"/>
        <end position="23"/>
    </location>
</feature>
<organism evidence="7 8">
    <name type="scientific">Microbispora cellulosiformans</name>
    <dbReference type="NCBI Taxonomy" id="2614688"/>
    <lineage>
        <taxon>Bacteria</taxon>
        <taxon>Bacillati</taxon>
        <taxon>Actinomycetota</taxon>
        <taxon>Actinomycetes</taxon>
        <taxon>Streptosporangiales</taxon>
        <taxon>Streptosporangiaceae</taxon>
        <taxon>Microbispora</taxon>
    </lineage>
</organism>
<evidence type="ECO:0000313" key="8">
    <source>
        <dbReference type="Proteomes" id="UP000327011"/>
    </source>
</evidence>
<dbReference type="GO" id="GO:0045892">
    <property type="term" value="P:negative regulation of DNA-templated transcription"/>
    <property type="evidence" value="ECO:0007669"/>
    <property type="project" value="TreeGrafter"/>
</dbReference>
<dbReference type="PANTHER" id="PTHR30136">
    <property type="entry name" value="HELIX-TURN-HELIX TRANSCRIPTIONAL REGULATOR, ICLR FAMILY"/>
    <property type="match status" value="1"/>
</dbReference>
<dbReference type="AlphaFoldDB" id="A0A5J5KCI3"/>
<evidence type="ECO:0000259" key="6">
    <source>
        <dbReference type="PROSITE" id="PS51078"/>
    </source>
</evidence>
<dbReference type="InterPro" id="IPR014757">
    <property type="entry name" value="Tscrpt_reg_IclR_C"/>
</dbReference>
<dbReference type="GO" id="GO:0003700">
    <property type="term" value="F:DNA-binding transcription factor activity"/>
    <property type="evidence" value="ECO:0007669"/>
    <property type="project" value="TreeGrafter"/>
</dbReference>
<accession>A0A5J5KCI3</accession>
<dbReference type="InterPro" id="IPR029016">
    <property type="entry name" value="GAF-like_dom_sf"/>
</dbReference>
<reference evidence="7 8" key="1">
    <citation type="submission" date="2019-09" db="EMBL/GenBank/DDBJ databases">
        <title>Screening of Novel Bioactive Compounds from Soil-Associated.</title>
        <authorList>
            <person name="Gong X."/>
        </authorList>
    </citation>
    <scope>NUCLEOTIDE SEQUENCE [LARGE SCALE GENOMIC DNA]</scope>
    <source>
        <strain evidence="7 8">Gxj-6</strain>
    </source>
</reference>
<evidence type="ECO:0000313" key="7">
    <source>
        <dbReference type="EMBL" id="KAA9381538.1"/>
    </source>
</evidence>
<dbReference type="Pfam" id="PF01614">
    <property type="entry name" value="IclR_C"/>
    <property type="match status" value="1"/>
</dbReference>
<name>A0A5J5KCI3_9ACTN</name>
<dbReference type="RefSeq" id="WP_150930309.1">
    <property type="nucleotide sequence ID" value="NZ_VYTZ01000001.1"/>
</dbReference>
<dbReference type="InterPro" id="IPR050707">
    <property type="entry name" value="HTH_MetabolicPath_Reg"/>
</dbReference>
<dbReference type="SUPFAM" id="SSF46785">
    <property type="entry name" value="Winged helix' DNA-binding domain"/>
    <property type="match status" value="1"/>
</dbReference>
<dbReference type="InterPro" id="IPR036388">
    <property type="entry name" value="WH-like_DNA-bd_sf"/>
</dbReference>
<dbReference type="Pfam" id="PF09339">
    <property type="entry name" value="HTH_IclR"/>
    <property type="match status" value="1"/>
</dbReference>